<dbReference type="Pfam" id="PF01841">
    <property type="entry name" value="Transglut_core"/>
    <property type="match status" value="1"/>
</dbReference>
<dbReference type="HOGENOM" id="CLU_751638_0_0_9"/>
<dbReference type="SMART" id="SM00460">
    <property type="entry name" value="TGc"/>
    <property type="match status" value="1"/>
</dbReference>
<dbReference type="Gene3D" id="3.10.620.30">
    <property type="match status" value="1"/>
</dbReference>
<proteinExistence type="predicted"/>
<organism evidence="3 4">
    <name type="scientific">Clostridium cellulovorans (strain ATCC 35296 / DSM 3052 / OCM 3 / 743B)</name>
    <dbReference type="NCBI Taxonomy" id="573061"/>
    <lineage>
        <taxon>Bacteria</taxon>
        <taxon>Bacillati</taxon>
        <taxon>Bacillota</taxon>
        <taxon>Clostridia</taxon>
        <taxon>Eubacteriales</taxon>
        <taxon>Clostridiaceae</taxon>
        <taxon>Clostridium</taxon>
    </lineage>
</organism>
<sequence>MNKCPICNTLNEAEANFCTSCGQKLNIVSIEQNKNYRTVRKKKKSKVEKILIAIISILIGVSVIYFTMSIREVIIETSKQVKESIESGVNKSQVDDGLKPIEGVEESQEPKEDKEMDYIVDNSMVPFNLELSAKKRWVWFSVAKDGKQKDYVLPVSNGRIDTKVYLPFNVGDYVVTVYTSTLEDASGTYFVHKKYNVRNNDARDLTFLLPDTYVESDSEEIIQLANSIVAGIQTDYEKTLAIHDWVSANIAYDTDAYFSNNIKEYSALETLRGRKAICNGYANLTAALNRAIGIRTKIVGGTATTENRSESHAWNETFVDGRWVIQDTTWDSGFVDYNNNKFVPGLTHDYFDANEQVFSQSHSKENEK</sequence>
<keyword evidence="1" id="KW-0812">Transmembrane</keyword>
<feature type="transmembrane region" description="Helical" evidence="1">
    <location>
        <begin position="50"/>
        <end position="68"/>
    </location>
</feature>
<dbReference type="Proteomes" id="UP000002730">
    <property type="component" value="Chromosome"/>
</dbReference>
<dbReference type="PANTHER" id="PTHR46333">
    <property type="entry name" value="CYTOKINESIS PROTEIN 3"/>
    <property type="match status" value="1"/>
</dbReference>
<dbReference type="KEGG" id="ccb:Clocel_1343"/>
<dbReference type="SUPFAM" id="SSF54001">
    <property type="entry name" value="Cysteine proteinases"/>
    <property type="match status" value="1"/>
</dbReference>
<reference evidence="3 4" key="1">
    <citation type="submission" date="2010-08" db="EMBL/GenBank/DDBJ databases">
        <title>Complete sequence of Clostridium cellulovorans 743B.</title>
        <authorList>
            <consortium name="US DOE Joint Genome Institute"/>
            <person name="Lucas S."/>
            <person name="Copeland A."/>
            <person name="Lapidus A."/>
            <person name="Cheng J.-F."/>
            <person name="Bruce D."/>
            <person name="Goodwin L."/>
            <person name="Pitluck S."/>
            <person name="Chertkov O."/>
            <person name="Detter J.C."/>
            <person name="Han C."/>
            <person name="Tapia R."/>
            <person name="Land M."/>
            <person name="Hauser L."/>
            <person name="Chang Y.-J."/>
            <person name="Jeffries C."/>
            <person name="Kyrpides N."/>
            <person name="Ivanova N."/>
            <person name="Mikhailova N."/>
            <person name="Hemme C.L."/>
            <person name="Woyke T."/>
        </authorList>
    </citation>
    <scope>NUCLEOTIDE SEQUENCE [LARGE SCALE GENOMIC DNA]</scope>
    <source>
        <strain evidence="4">ATCC 35296 / DSM 3052 / OCM 3 / 743B</strain>
    </source>
</reference>
<protein>
    <submittedName>
        <fullName evidence="3">Transglutaminase domain-containing protein</fullName>
    </submittedName>
</protein>
<dbReference type="GO" id="GO:0005737">
    <property type="term" value="C:cytoplasm"/>
    <property type="evidence" value="ECO:0007669"/>
    <property type="project" value="TreeGrafter"/>
</dbReference>
<keyword evidence="1" id="KW-1133">Transmembrane helix</keyword>
<dbReference type="InterPro" id="IPR002931">
    <property type="entry name" value="Transglutaminase-like"/>
</dbReference>
<keyword evidence="1" id="KW-0472">Membrane</keyword>
<dbReference type="OrthoDB" id="9788327at2"/>
<dbReference type="EMBL" id="CP002160">
    <property type="protein sequence ID" value="ADL51096.1"/>
    <property type="molecule type" value="Genomic_DNA"/>
</dbReference>
<dbReference type="InterPro" id="IPR038765">
    <property type="entry name" value="Papain-like_cys_pep_sf"/>
</dbReference>
<evidence type="ECO:0000256" key="1">
    <source>
        <dbReference type="SAM" id="Phobius"/>
    </source>
</evidence>
<dbReference type="AlphaFoldDB" id="D9SVH2"/>
<accession>D9SVH2</accession>
<dbReference type="InterPro" id="IPR052557">
    <property type="entry name" value="CAP/Cytokinesis_protein"/>
</dbReference>
<name>D9SVH2_CLOC7</name>
<evidence type="ECO:0000259" key="2">
    <source>
        <dbReference type="SMART" id="SM00460"/>
    </source>
</evidence>
<dbReference type="STRING" id="573061.Clocel_1343"/>
<dbReference type="eggNOG" id="COG1305">
    <property type="taxonomic scope" value="Bacteria"/>
</dbReference>
<gene>
    <name evidence="3" type="ordered locus">Clocel_1343</name>
</gene>
<evidence type="ECO:0000313" key="3">
    <source>
        <dbReference type="EMBL" id="ADL51096.1"/>
    </source>
</evidence>
<evidence type="ECO:0000313" key="4">
    <source>
        <dbReference type="Proteomes" id="UP000002730"/>
    </source>
</evidence>
<keyword evidence="4" id="KW-1185">Reference proteome</keyword>
<dbReference type="PANTHER" id="PTHR46333:SF2">
    <property type="entry name" value="CYTOKINESIS PROTEIN 3"/>
    <property type="match status" value="1"/>
</dbReference>
<feature type="domain" description="Transglutaminase-like" evidence="2">
    <location>
        <begin position="270"/>
        <end position="330"/>
    </location>
</feature>